<name>A0ABS8IEP0_9NOSO</name>
<gene>
    <name evidence="3" type="ORF">LC586_24205</name>
</gene>
<keyword evidence="4" id="KW-1185">Reference proteome</keyword>
<dbReference type="Proteomes" id="UP001199525">
    <property type="component" value="Unassembled WGS sequence"/>
</dbReference>
<evidence type="ECO:0000259" key="2">
    <source>
        <dbReference type="PROSITE" id="PS50125"/>
    </source>
</evidence>
<organism evidence="3 4">
    <name type="scientific">Nostoc favosum CHAB5714</name>
    <dbReference type="NCBI Taxonomy" id="2780399"/>
    <lineage>
        <taxon>Bacteria</taxon>
        <taxon>Bacillati</taxon>
        <taxon>Cyanobacteriota</taxon>
        <taxon>Cyanophyceae</taxon>
        <taxon>Nostocales</taxon>
        <taxon>Nostocaceae</taxon>
        <taxon>Nostoc</taxon>
        <taxon>Nostoc favosum</taxon>
    </lineage>
</organism>
<dbReference type="CDD" id="cd07302">
    <property type="entry name" value="CHD"/>
    <property type="match status" value="1"/>
</dbReference>
<comment type="caution">
    <text evidence="3">The sequence shown here is derived from an EMBL/GenBank/DDBJ whole genome shotgun (WGS) entry which is preliminary data.</text>
</comment>
<proteinExistence type="inferred from homology"/>
<dbReference type="PROSITE" id="PS50125">
    <property type="entry name" value="GUANYLATE_CYCLASE_2"/>
    <property type="match status" value="1"/>
</dbReference>
<comment type="similarity">
    <text evidence="1">Belongs to the adenylyl cyclase class-3 family.</text>
</comment>
<dbReference type="InterPro" id="IPR029787">
    <property type="entry name" value="Nucleotide_cyclase"/>
</dbReference>
<protein>
    <submittedName>
        <fullName evidence="3">Adenylate/guanylate cyclase domain-containing protein</fullName>
    </submittedName>
</protein>
<dbReference type="EMBL" id="JAIVFQ010000046">
    <property type="protein sequence ID" value="MCC5602218.1"/>
    <property type="molecule type" value="Genomic_DNA"/>
</dbReference>
<accession>A0ABS8IEP0</accession>
<dbReference type="Pfam" id="PF00211">
    <property type="entry name" value="Guanylate_cyc"/>
    <property type="match status" value="1"/>
</dbReference>
<reference evidence="3 4" key="1">
    <citation type="journal article" date="2021" name="Microorganisms">
        <title>Genome Evolution of Filamentous Cyanobacterium Nostoc Species: From Facultative Symbiosis to Free Living.</title>
        <authorList>
            <person name="Huo D."/>
            <person name="Li H."/>
            <person name="Cai F."/>
            <person name="Guo X."/>
            <person name="Qiao Z."/>
            <person name="Wang W."/>
            <person name="Yu G."/>
            <person name="Li R."/>
        </authorList>
    </citation>
    <scope>NUCLEOTIDE SEQUENCE [LARGE SCALE GENOMIC DNA]</scope>
    <source>
        <strain evidence="3 4">CHAB 5714</strain>
    </source>
</reference>
<evidence type="ECO:0000256" key="1">
    <source>
        <dbReference type="ARBA" id="ARBA00005381"/>
    </source>
</evidence>
<dbReference type="InterPro" id="IPR050697">
    <property type="entry name" value="Adenylyl/Guanylyl_Cyclase_3/4"/>
</dbReference>
<feature type="domain" description="Guanylate cyclase" evidence="2">
    <location>
        <begin position="18"/>
        <end position="150"/>
    </location>
</feature>
<dbReference type="SMART" id="SM00044">
    <property type="entry name" value="CYCc"/>
    <property type="match status" value="1"/>
</dbReference>
<dbReference type="PANTHER" id="PTHR43081:SF1">
    <property type="entry name" value="ADENYLATE CYCLASE, TERMINAL-DIFFERENTIATION SPECIFIC"/>
    <property type="match status" value="1"/>
</dbReference>
<dbReference type="InterPro" id="IPR001054">
    <property type="entry name" value="A/G_cyclase"/>
</dbReference>
<dbReference type="PANTHER" id="PTHR43081">
    <property type="entry name" value="ADENYLATE CYCLASE, TERMINAL-DIFFERENTIATION SPECIFIC-RELATED"/>
    <property type="match status" value="1"/>
</dbReference>
<dbReference type="Gene3D" id="3.30.70.1230">
    <property type="entry name" value="Nucleotide cyclase"/>
    <property type="match status" value="1"/>
</dbReference>
<evidence type="ECO:0000313" key="4">
    <source>
        <dbReference type="Proteomes" id="UP001199525"/>
    </source>
</evidence>
<sequence>MLESPEGLKLGGERRKITIFTSDLRGFTATAERLSPEEVVKVLNFYLHHMAEVITKYKGTIDEFMGDGILVLFGAPTPREDDATRAIACAVDMQLAMGAVNEQMAEWGLPKLEMGIGINTGEVVVGNIGSDKRTKYGIVGSQVNLTYRIESYTLGGQIFISESTYKEVGQLVKIDGERQVTPKGVKQPITIYEVGGIGGEYNLFLSKEEEVFFSLTEEISIQYTVFDGKHINDNLSKGSLVKLSANRALVRTIPGATNGIPLPLSNLKLNFLTPSTSTEGSGDIYAKVLVESAEQGSFYIGFTTMPPSIKAGLDELYQSLK</sequence>
<dbReference type="SUPFAM" id="SSF55073">
    <property type="entry name" value="Nucleotide cyclase"/>
    <property type="match status" value="1"/>
</dbReference>
<evidence type="ECO:0000313" key="3">
    <source>
        <dbReference type="EMBL" id="MCC5602218.1"/>
    </source>
</evidence>